<sequence>VRNRREGFILMSTGNAKVLAEYPLILLILITSQSFKQ</sequence>
<proteinExistence type="predicted"/>
<organism evidence="1">
    <name type="scientific">marine metagenome</name>
    <dbReference type="NCBI Taxonomy" id="408172"/>
    <lineage>
        <taxon>unclassified sequences</taxon>
        <taxon>metagenomes</taxon>
        <taxon>ecological metagenomes</taxon>
    </lineage>
</organism>
<feature type="non-terminal residue" evidence="1">
    <location>
        <position position="1"/>
    </location>
</feature>
<name>A0A383B1P3_9ZZZZ</name>
<dbReference type="EMBL" id="UINC01196750">
    <property type="protein sequence ID" value="SVE13892.1"/>
    <property type="molecule type" value="Genomic_DNA"/>
</dbReference>
<evidence type="ECO:0000313" key="1">
    <source>
        <dbReference type="EMBL" id="SVE13892.1"/>
    </source>
</evidence>
<dbReference type="AlphaFoldDB" id="A0A383B1P3"/>
<accession>A0A383B1P3</accession>
<protein>
    <submittedName>
        <fullName evidence="1">Uncharacterized protein</fullName>
    </submittedName>
</protein>
<gene>
    <name evidence="1" type="ORF">METZ01_LOCUS466746</name>
</gene>
<reference evidence="1" key="1">
    <citation type="submission" date="2018-05" db="EMBL/GenBank/DDBJ databases">
        <authorList>
            <person name="Lanie J.A."/>
            <person name="Ng W.-L."/>
            <person name="Kazmierczak K.M."/>
            <person name="Andrzejewski T.M."/>
            <person name="Davidsen T.M."/>
            <person name="Wayne K.J."/>
            <person name="Tettelin H."/>
            <person name="Glass J.I."/>
            <person name="Rusch D."/>
            <person name="Podicherti R."/>
            <person name="Tsui H.-C.T."/>
            <person name="Winkler M.E."/>
        </authorList>
    </citation>
    <scope>NUCLEOTIDE SEQUENCE</scope>
</reference>